<dbReference type="AlphaFoldDB" id="X0T6I2"/>
<proteinExistence type="predicted"/>
<dbReference type="Pfam" id="PF22352">
    <property type="entry name" value="K319L-like_PKD"/>
    <property type="match status" value="1"/>
</dbReference>
<dbReference type="SUPFAM" id="SSF49299">
    <property type="entry name" value="PKD domain"/>
    <property type="match status" value="1"/>
</dbReference>
<sequence length="411" mass="43226">VSGHILDQHDFGSSDTGVSLGRYVTSDGAVNFPLLEYPTPGGPNADPIVGPAVINELMYHPVEGDDEFIELHNITPTAVKLYDVDHPSHTWRLEGGVDYDFPQGVEIPGNGFILAVGVDLSEPAEEAAFRTKYDIPAEVEIYGPYSGKLSNGGESVRILRPGEPDPGTGFFSYIRADRVKYNDVFPWPEQADGLGPSLERIHRDEYGNDPANWQAQHAGGSPGRANRINTMAPEVDAGADQEIILPAHAVLDATVIDDDLPDPPGAVTVSWSKADGPGEVAFADANATDTTAEFSLPGTYVLWLTADDGDLQGYDECTITVYPELLAGAAGDPLSGLDPLTVSFTGTASGGNPPLAGEFIESGGIVVMEAENFTGNDVRSDPDPVVFEVGSGGAYAGFVGAGYVFTPVSGG</sequence>
<protein>
    <recommendedName>
        <fullName evidence="2">LTD domain-containing protein</fullName>
    </recommendedName>
</protein>
<name>X0T6I2_9ZZZZ</name>
<dbReference type="EMBL" id="BARS01006647">
    <property type="protein sequence ID" value="GAF71690.1"/>
    <property type="molecule type" value="Genomic_DNA"/>
</dbReference>
<accession>X0T6I2</accession>
<reference evidence="1" key="1">
    <citation type="journal article" date="2014" name="Front. Microbiol.">
        <title>High frequency of phylogenetically diverse reductive dehalogenase-homologous genes in deep subseafloor sedimentary metagenomes.</title>
        <authorList>
            <person name="Kawai M."/>
            <person name="Futagami T."/>
            <person name="Toyoda A."/>
            <person name="Takaki Y."/>
            <person name="Nishi S."/>
            <person name="Hori S."/>
            <person name="Arai W."/>
            <person name="Tsubouchi T."/>
            <person name="Morono Y."/>
            <person name="Uchiyama I."/>
            <person name="Ito T."/>
            <person name="Fujiyama A."/>
            <person name="Inagaki F."/>
            <person name="Takami H."/>
        </authorList>
    </citation>
    <scope>NUCLEOTIDE SEQUENCE</scope>
    <source>
        <strain evidence="1">Expedition CK06-06</strain>
    </source>
</reference>
<feature type="non-terminal residue" evidence="1">
    <location>
        <position position="1"/>
    </location>
</feature>
<dbReference type="Gene3D" id="2.60.40.10">
    <property type="entry name" value="Immunoglobulins"/>
    <property type="match status" value="1"/>
</dbReference>
<evidence type="ECO:0008006" key="2">
    <source>
        <dbReference type="Google" id="ProtNLM"/>
    </source>
</evidence>
<feature type="non-terminal residue" evidence="1">
    <location>
        <position position="411"/>
    </location>
</feature>
<dbReference type="InterPro" id="IPR013783">
    <property type="entry name" value="Ig-like_fold"/>
</dbReference>
<evidence type="ECO:0000313" key="1">
    <source>
        <dbReference type="EMBL" id="GAF71690.1"/>
    </source>
</evidence>
<gene>
    <name evidence="1" type="ORF">S01H1_12925</name>
</gene>
<comment type="caution">
    <text evidence="1">The sequence shown here is derived from an EMBL/GenBank/DDBJ whole genome shotgun (WGS) entry which is preliminary data.</text>
</comment>
<dbReference type="InterPro" id="IPR035986">
    <property type="entry name" value="PKD_dom_sf"/>
</dbReference>
<organism evidence="1">
    <name type="scientific">marine sediment metagenome</name>
    <dbReference type="NCBI Taxonomy" id="412755"/>
    <lineage>
        <taxon>unclassified sequences</taxon>
        <taxon>metagenomes</taxon>
        <taxon>ecological metagenomes</taxon>
    </lineage>
</organism>